<organism evidence="1 2">
    <name type="scientific">Actinomadura soli</name>
    <dbReference type="NCBI Taxonomy" id="2508997"/>
    <lineage>
        <taxon>Bacteria</taxon>
        <taxon>Bacillati</taxon>
        <taxon>Actinomycetota</taxon>
        <taxon>Actinomycetes</taxon>
        <taxon>Streptosporangiales</taxon>
        <taxon>Thermomonosporaceae</taxon>
        <taxon>Actinomadura</taxon>
    </lineage>
</organism>
<sequence length="252" mass="28180">MGAKTALLAFSDGDIRPARLGATRSDQAETERLVRRIHPGHDVEPAGEGTLWDVNPPDDITYAARLPGVDVFCDWRLVFDRPSELPEHVLRAGAGRRIVMHGMHSVVDWFCFAVWEDGVLIRSLSLSPDAGIEENIGEPFDFERPYWAGEHPVEPIPGWPDEDPYPLPFHPLDLGEDALRALFGFVIEGRLDPDDVETEKVHLHRFKVTDPTGQEQAAREAAYAEAQENMGELRAFQMGPDGTMQEVSFDDL</sequence>
<dbReference type="AlphaFoldDB" id="A0A5C4J9V7"/>
<gene>
    <name evidence="1" type="ORF">ETD83_21605</name>
</gene>
<dbReference type="Pfam" id="PF21997">
    <property type="entry name" value="DUF6928"/>
    <property type="match status" value="1"/>
</dbReference>
<dbReference type="Proteomes" id="UP000309174">
    <property type="component" value="Unassembled WGS sequence"/>
</dbReference>
<dbReference type="EMBL" id="VCKW01000111">
    <property type="protein sequence ID" value="TMQ96167.1"/>
    <property type="molecule type" value="Genomic_DNA"/>
</dbReference>
<dbReference type="OrthoDB" id="4772769at2"/>
<protein>
    <submittedName>
        <fullName evidence="1">Uncharacterized protein</fullName>
    </submittedName>
</protein>
<proteinExistence type="predicted"/>
<dbReference type="RefSeq" id="WP_138646957.1">
    <property type="nucleotide sequence ID" value="NZ_VCKW01000111.1"/>
</dbReference>
<keyword evidence="2" id="KW-1185">Reference proteome</keyword>
<evidence type="ECO:0000313" key="2">
    <source>
        <dbReference type="Proteomes" id="UP000309174"/>
    </source>
</evidence>
<comment type="caution">
    <text evidence="1">The sequence shown here is derived from an EMBL/GenBank/DDBJ whole genome shotgun (WGS) entry which is preliminary data.</text>
</comment>
<reference evidence="1 2" key="1">
    <citation type="submission" date="2019-05" db="EMBL/GenBank/DDBJ databases">
        <title>Draft genome sequence of Actinomadura sp. 14C53.</title>
        <authorList>
            <person name="Saricaoglu S."/>
            <person name="Isik K."/>
        </authorList>
    </citation>
    <scope>NUCLEOTIDE SEQUENCE [LARGE SCALE GENOMIC DNA]</scope>
    <source>
        <strain evidence="1 2">14C53</strain>
    </source>
</reference>
<evidence type="ECO:0000313" key="1">
    <source>
        <dbReference type="EMBL" id="TMQ96167.1"/>
    </source>
</evidence>
<dbReference type="InterPro" id="IPR053847">
    <property type="entry name" value="DUF6928"/>
</dbReference>
<accession>A0A5C4J9V7</accession>
<name>A0A5C4J9V7_9ACTN</name>